<dbReference type="InterPro" id="IPR002933">
    <property type="entry name" value="Peptidase_M20"/>
</dbReference>
<name>A0A8J7W371_9FIRM</name>
<dbReference type="Pfam" id="PF01546">
    <property type="entry name" value="Peptidase_M20"/>
    <property type="match status" value="1"/>
</dbReference>
<dbReference type="PANTHER" id="PTHR43808">
    <property type="entry name" value="ACETYLORNITHINE DEACETYLASE"/>
    <property type="match status" value="1"/>
</dbReference>
<comment type="caution">
    <text evidence="1">The sequence shown here is derived from an EMBL/GenBank/DDBJ whole genome shotgun (WGS) entry which is preliminary data.</text>
</comment>
<dbReference type="PANTHER" id="PTHR43808:SF27">
    <property type="entry name" value="PROTEIN ROCB"/>
    <property type="match status" value="1"/>
</dbReference>
<dbReference type="Gene3D" id="3.40.630.10">
    <property type="entry name" value="Zn peptidases"/>
    <property type="match status" value="1"/>
</dbReference>
<evidence type="ECO:0000313" key="2">
    <source>
        <dbReference type="Proteomes" id="UP000675664"/>
    </source>
</evidence>
<dbReference type="GO" id="GO:0016787">
    <property type="term" value="F:hydrolase activity"/>
    <property type="evidence" value="ECO:0007669"/>
    <property type="project" value="InterPro"/>
</dbReference>
<organism evidence="1 2">
    <name type="scientific">Sinanaerobacter chloroacetimidivorans</name>
    <dbReference type="NCBI Taxonomy" id="2818044"/>
    <lineage>
        <taxon>Bacteria</taxon>
        <taxon>Bacillati</taxon>
        <taxon>Bacillota</taxon>
        <taxon>Clostridia</taxon>
        <taxon>Peptostreptococcales</taxon>
        <taxon>Anaerovoracaceae</taxon>
        <taxon>Sinanaerobacter</taxon>
    </lineage>
</organism>
<gene>
    <name evidence="1" type="ORF">KCX82_10280</name>
</gene>
<keyword evidence="2" id="KW-1185">Reference proteome</keyword>
<evidence type="ECO:0000313" key="1">
    <source>
        <dbReference type="EMBL" id="MBR0598261.1"/>
    </source>
</evidence>
<dbReference type="PIRSF" id="PIRSF010386">
    <property type="entry name" value="RocB"/>
    <property type="match status" value="1"/>
</dbReference>
<proteinExistence type="predicted"/>
<dbReference type="Proteomes" id="UP000675664">
    <property type="component" value="Unassembled WGS sequence"/>
</dbReference>
<sequence length="557" mass="63136">MSTKVNLSGIEEDIQDLLEPFLTINSQTGTDGEKECEDFILNYYHKIPYFQEHKEHYGSYEIAGDPLSRSVCWAMVRGEGPDTVILIHHYDIVDIEDFKGLKDYAFQPEALEGQLLPIADTLQDEAREDLLSGDYLFGRGTADMKAGGAIQMALLKRYSQMTGLKGNLLVLSLPDEENISSGMRAGVSLLTELREKHGLKYVYAFNSEPHQRKAKDVGVLSEGSVGKLMAFVYVRGFLAHIGKVFEGLNPLGLLAEMVAQTELSPLFSDRINSETSPPPTWLYFRDRKEEYNVSIPLGAGGCVSVLTLNSDPLKILEALKEVGKEAFETVLSRMNDRYHQYCEGTGKESGRLPWKSSAMTFDELVREAGDEYGEEFQAHYKNKLTELNEKIKAGEIDLMESSFQLTEFVYHYIRDLSPRIIIGFVPPYYPNVSNLFLREELPDRINILSESLCEFSREHFGESYDREYFYTGISDMSYFSLKNSDEISLALKGSMPLYGNAYHLPLNEIESLSVPTMNIGPWGKDFHKLTERVLRRDVFERTPALLNKAIEIVLNQK</sequence>
<dbReference type="RefSeq" id="WP_227018390.1">
    <property type="nucleotide sequence ID" value="NZ_JAGSND010000006.1"/>
</dbReference>
<dbReference type="SUPFAM" id="SSF53187">
    <property type="entry name" value="Zn-dependent exopeptidases"/>
    <property type="match status" value="1"/>
</dbReference>
<dbReference type="InterPro" id="IPR012166">
    <property type="entry name" value="Uncharacterised_RocB"/>
</dbReference>
<reference evidence="1" key="2">
    <citation type="submission" date="2021-04" db="EMBL/GenBank/DDBJ databases">
        <authorList>
            <person name="Liu J."/>
        </authorList>
    </citation>
    <scope>NUCLEOTIDE SEQUENCE</scope>
    <source>
        <strain evidence="1">BAD-6</strain>
    </source>
</reference>
<dbReference type="EMBL" id="JAGSND010000006">
    <property type="protein sequence ID" value="MBR0598261.1"/>
    <property type="molecule type" value="Genomic_DNA"/>
</dbReference>
<dbReference type="AlphaFoldDB" id="A0A8J7W371"/>
<accession>A0A8J7W371</accession>
<protein>
    <submittedName>
        <fullName evidence="1">M20/M25/M40 family metallo-hydrolase</fullName>
    </submittedName>
</protein>
<reference evidence="1" key="1">
    <citation type="submission" date="2021-04" db="EMBL/GenBank/DDBJ databases">
        <title>Sinoanaerobacter chloroacetimidivorans sp. nov., an obligate anaerobic bacterium isolated from anaerobic sludge.</title>
        <authorList>
            <person name="Bao Y."/>
        </authorList>
    </citation>
    <scope>NUCLEOTIDE SEQUENCE</scope>
    <source>
        <strain evidence="1">BAD-6</strain>
    </source>
</reference>
<dbReference type="InterPro" id="IPR050072">
    <property type="entry name" value="Peptidase_M20A"/>
</dbReference>